<dbReference type="Proteomes" id="UP000580250">
    <property type="component" value="Unassembled WGS sequence"/>
</dbReference>
<evidence type="ECO:0000313" key="2">
    <source>
        <dbReference type="Proteomes" id="UP000580250"/>
    </source>
</evidence>
<proteinExistence type="predicted"/>
<dbReference type="AlphaFoldDB" id="A0A6V7XIA9"/>
<gene>
    <name evidence="1" type="ORF">MENT_LOCUS52442</name>
</gene>
<sequence>MESLDQKNYGLIGLILKRTIVNVLFAELHKQYIGAVIQNQENIYVMHVAVKVQEKLQKREYQKFNRISLNK</sequence>
<reference evidence="1 2" key="1">
    <citation type="submission" date="2020-08" db="EMBL/GenBank/DDBJ databases">
        <authorList>
            <person name="Koutsovoulos G."/>
            <person name="Danchin GJ E."/>
        </authorList>
    </citation>
    <scope>NUCLEOTIDE SEQUENCE [LARGE SCALE GENOMIC DNA]</scope>
</reference>
<dbReference type="EMBL" id="CAJEWN010001645">
    <property type="protein sequence ID" value="CAD2199076.1"/>
    <property type="molecule type" value="Genomic_DNA"/>
</dbReference>
<accession>A0A6V7XIA9</accession>
<comment type="caution">
    <text evidence="1">The sequence shown here is derived from an EMBL/GenBank/DDBJ whole genome shotgun (WGS) entry which is preliminary data.</text>
</comment>
<organism evidence="1 2">
    <name type="scientific">Meloidogyne enterolobii</name>
    <name type="common">Root-knot nematode worm</name>
    <name type="synonym">Meloidogyne mayaguensis</name>
    <dbReference type="NCBI Taxonomy" id="390850"/>
    <lineage>
        <taxon>Eukaryota</taxon>
        <taxon>Metazoa</taxon>
        <taxon>Ecdysozoa</taxon>
        <taxon>Nematoda</taxon>
        <taxon>Chromadorea</taxon>
        <taxon>Rhabditida</taxon>
        <taxon>Tylenchina</taxon>
        <taxon>Tylenchomorpha</taxon>
        <taxon>Tylenchoidea</taxon>
        <taxon>Meloidogynidae</taxon>
        <taxon>Meloidogyninae</taxon>
        <taxon>Meloidogyne</taxon>
    </lineage>
</organism>
<name>A0A6V7XIA9_MELEN</name>
<protein>
    <submittedName>
        <fullName evidence="1">Uncharacterized protein</fullName>
    </submittedName>
</protein>
<evidence type="ECO:0000313" key="1">
    <source>
        <dbReference type="EMBL" id="CAD2199076.1"/>
    </source>
</evidence>